<dbReference type="RefSeq" id="WP_071383926.1">
    <property type="nucleotide sequence ID" value="NZ_MLYO01000052.1"/>
</dbReference>
<evidence type="ECO:0000313" key="1">
    <source>
        <dbReference type="EMBL" id="OIJ99047.1"/>
    </source>
</evidence>
<sequence length="314" mass="33275">MSAPATGRTQQEFGTGYLHTRISALSPGRYAWQRRPGPDRTVPLRQPTTAFRRQASAAAHGTVRFATPTSATGSDGALTYLVPGSMTAAGLLSCTLTAQQRDQLLRAMSDAGHALRALHRHAHPSTAPDPAPGPARLLAWLDTGTGPRAAAALHQRMTHHLGASRWDEARQWCRAAVEHPGAAAVTLHGAFGLGQIVMADSPDQGAVILAGEDTAGGQGEFDAGWLLGELAEFQMLSTVTNKPQPLLGEARDHFLAAYGPVVDGTAMARAAVLRTLTHVHDFAAFVGWHPELLLYAGHIADLIDDQGASTLHPW</sequence>
<dbReference type="Proteomes" id="UP000179642">
    <property type="component" value="Unassembled WGS sequence"/>
</dbReference>
<evidence type="ECO:0000313" key="2">
    <source>
        <dbReference type="Proteomes" id="UP000179642"/>
    </source>
</evidence>
<accession>A0A1S2PYY1</accession>
<dbReference type="AlphaFoldDB" id="A0A1S2PYY1"/>
<dbReference type="OrthoDB" id="3543178at2"/>
<reference evidence="1 2" key="1">
    <citation type="submission" date="2016-10" db="EMBL/GenBank/DDBJ databases">
        <title>Genome sequence of Streptomyces sp. MUSC 1.</title>
        <authorList>
            <person name="Lee L.-H."/>
            <person name="Ser H.-L."/>
            <person name="Law J.W.-F."/>
        </authorList>
    </citation>
    <scope>NUCLEOTIDE SEQUENCE [LARGE SCALE GENOMIC DNA]</scope>
    <source>
        <strain evidence="1 2">MUSC 1</strain>
    </source>
</reference>
<organism evidence="1 2">
    <name type="scientific">Streptomyces monashensis</name>
    <dbReference type="NCBI Taxonomy" id="1678012"/>
    <lineage>
        <taxon>Bacteria</taxon>
        <taxon>Bacillati</taxon>
        <taxon>Actinomycetota</taxon>
        <taxon>Actinomycetes</taxon>
        <taxon>Kitasatosporales</taxon>
        <taxon>Streptomycetaceae</taxon>
        <taxon>Streptomyces</taxon>
    </lineage>
</organism>
<comment type="caution">
    <text evidence="1">The sequence shown here is derived from an EMBL/GenBank/DDBJ whole genome shotgun (WGS) entry which is preliminary data.</text>
</comment>
<evidence type="ECO:0008006" key="3">
    <source>
        <dbReference type="Google" id="ProtNLM"/>
    </source>
</evidence>
<gene>
    <name evidence="1" type="ORF">BIV23_28910</name>
</gene>
<dbReference type="EMBL" id="MLYO01000052">
    <property type="protein sequence ID" value="OIJ99047.1"/>
    <property type="molecule type" value="Genomic_DNA"/>
</dbReference>
<proteinExistence type="predicted"/>
<protein>
    <recommendedName>
        <fullName evidence="3">Aminoglycoside phosphotransferase domain-containing protein</fullName>
    </recommendedName>
</protein>
<name>A0A1S2PYY1_9ACTN</name>
<keyword evidence="2" id="KW-1185">Reference proteome</keyword>